<proteinExistence type="predicted"/>
<evidence type="ECO:0000313" key="2">
    <source>
        <dbReference type="Proteomes" id="UP000054705"/>
    </source>
</evidence>
<gene>
    <name evidence="1" type="ORF">XD97_0746</name>
</gene>
<dbReference type="Proteomes" id="UP000054705">
    <property type="component" value="Unassembled WGS sequence"/>
</dbReference>
<organism evidence="1 2">
    <name type="scientific">Pelotomaculum thermopropionicum</name>
    <dbReference type="NCBI Taxonomy" id="110500"/>
    <lineage>
        <taxon>Bacteria</taxon>
        <taxon>Bacillati</taxon>
        <taxon>Bacillota</taxon>
        <taxon>Clostridia</taxon>
        <taxon>Eubacteriales</taxon>
        <taxon>Desulfotomaculaceae</taxon>
        <taxon>Pelotomaculum</taxon>
    </lineage>
</organism>
<name>A0A101HQR1_9FIRM</name>
<accession>A0A101HQR1</accession>
<dbReference type="EMBL" id="LGGS01000182">
    <property type="protein sequence ID" value="KUK81028.1"/>
    <property type="molecule type" value="Genomic_DNA"/>
</dbReference>
<reference evidence="2" key="1">
    <citation type="journal article" date="2015" name="MBio">
        <title>Genome-Resolved Metagenomic Analysis Reveals Roles for Candidate Phyla and Other Microbial Community Members in Biogeochemical Transformations in Oil Reservoirs.</title>
        <authorList>
            <person name="Hu P."/>
            <person name="Tom L."/>
            <person name="Singh A."/>
            <person name="Thomas B.C."/>
            <person name="Baker B.J."/>
            <person name="Piceno Y.M."/>
            <person name="Andersen G.L."/>
            <person name="Banfield J.F."/>
        </authorList>
    </citation>
    <scope>NUCLEOTIDE SEQUENCE [LARGE SCALE GENOMIC DNA]</scope>
</reference>
<feature type="non-terminal residue" evidence="1">
    <location>
        <position position="106"/>
    </location>
</feature>
<evidence type="ECO:0000313" key="1">
    <source>
        <dbReference type="EMBL" id="KUK81028.1"/>
    </source>
</evidence>
<dbReference type="AlphaFoldDB" id="A0A101HQR1"/>
<protein>
    <submittedName>
        <fullName evidence="1">Putative Fe-S oxidoreductase</fullName>
    </submittedName>
</protein>
<sequence>MQWKTANLNFAKNFVKEQILCKALGYTEKDPEVNMPKILNLVKLLAIKKEHKEQVEQVALAYQQNPAIRTFVNRLFVATHPNIKHRLIYTWFINAMIFGIPKQAQM</sequence>
<comment type="caution">
    <text evidence="1">The sequence shown here is derived from an EMBL/GenBank/DDBJ whole genome shotgun (WGS) entry which is preliminary data.</text>
</comment>